<evidence type="ECO:0000256" key="1">
    <source>
        <dbReference type="SAM" id="MobiDB-lite"/>
    </source>
</evidence>
<sequence length="159" mass="18325">MPSIRTPTTQEKNCTLNSSQSTRMRGKIHTPNSSRASSVLVIKADGKNKTVSSIKDVIEISSDEEETSMMIKDRKIMELRNDIKKLKKLSEPKPKLKGDLHNTRKSWKQYEWRLSKQKKKLKGKLHNTDKKSKSCGWSRAELKSIPLFLNHTSYVTFVH</sequence>
<dbReference type="AlphaFoldDB" id="A0A2H3DBR3"/>
<protein>
    <submittedName>
        <fullName evidence="2">Uncharacterized protein</fullName>
    </submittedName>
</protein>
<reference evidence="3" key="1">
    <citation type="journal article" date="2017" name="Nat. Ecol. Evol.">
        <title>Genome expansion and lineage-specific genetic innovations in the forest pathogenic fungi Armillaria.</title>
        <authorList>
            <person name="Sipos G."/>
            <person name="Prasanna A.N."/>
            <person name="Walter M.C."/>
            <person name="O'Connor E."/>
            <person name="Balint B."/>
            <person name="Krizsan K."/>
            <person name="Kiss B."/>
            <person name="Hess J."/>
            <person name="Varga T."/>
            <person name="Slot J."/>
            <person name="Riley R."/>
            <person name="Boka B."/>
            <person name="Rigling D."/>
            <person name="Barry K."/>
            <person name="Lee J."/>
            <person name="Mihaltcheva S."/>
            <person name="LaButti K."/>
            <person name="Lipzen A."/>
            <person name="Waldron R."/>
            <person name="Moloney N.M."/>
            <person name="Sperisen C."/>
            <person name="Kredics L."/>
            <person name="Vagvoelgyi C."/>
            <person name="Patrignani A."/>
            <person name="Fitzpatrick D."/>
            <person name="Nagy I."/>
            <person name="Doyle S."/>
            <person name="Anderson J.B."/>
            <person name="Grigoriev I.V."/>
            <person name="Gueldener U."/>
            <person name="Muensterkoetter M."/>
            <person name="Nagy L.G."/>
        </authorList>
    </citation>
    <scope>NUCLEOTIDE SEQUENCE [LARGE SCALE GENOMIC DNA]</scope>
    <source>
        <strain evidence="3">Ar21-2</strain>
    </source>
</reference>
<proteinExistence type="predicted"/>
<evidence type="ECO:0000313" key="3">
    <source>
        <dbReference type="Proteomes" id="UP000217790"/>
    </source>
</evidence>
<evidence type="ECO:0000313" key="2">
    <source>
        <dbReference type="EMBL" id="PBK88852.1"/>
    </source>
</evidence>
<accession>A0A2H3DBR3</accession>
<keyword evidence="3" id="KW-1185">Reference proteome</keyword>
<dbReference type="Proteomes" id="UP000217790">
    <property type="component" value="Unassembled WGS sequence"/>
</dbReference>
<feature type="compositionally biased region" description="Polar residues" evidence="1">
    <location>
        <begin position="1"/>
        <end position="23"/>
    </location>
</feature>
<dbReference type="EMBL" id="KZ293671">
    <property type="protein sequence ID" value="PBK88852.1"/>
    <property type="molecule type" value="Genomic_DNA"/>
</dbReference>
<dbReference type="InParanoid" id="A0A2H3DBR3"/>
<gene>
    <name evidence="2" type="ORF">ARMGADRAFT_1033826</name>
</gene>
<feature type="region of interest" description="Disordered" evidence="1">
    <location>
        <begin position="1"/>
        <end position="35"/>
    </location>
</feature>
<organism evidence="2 3">
    <name type="scientific">Armillaria gallica</name>
    <name type="common">Bulbous honey fungus</name>
    <name type="synonym">Armillaria bulbosa</name>
    <dbReference type="NCBI Taxonomy" id="47427"/>
    <lineage>
        <taxon>Eukaryota</taxon>
        <taxon>Fungi</taxon>
        <taxon>Dikarya</taxon>
        <taxon>Basidiomycota</taxon>
        <taxon>Agaricomycotina</taxon>
        <taxon>Agaricomycetes</taxon>
        <taxon>Agaricomycetidae</taxon>
        <taxon>Agaricales</taxon>
        <taxon>Marasmiineae</taxon>
        <taxon>Physalacriaceae</taxon>
        <taxon>Armillaria</taxon>
    </lineage>
</organism>
<name>A0A2H3DBR3_ARMGA</name>